<proteinExistence type="predicted"/>
<comment type="caution">
    <text evidence="1">The sequence shown here is derived from an EMBL/GenBank/DDBJ whole genome shotgun (WGS) entry which is preliminary data.</text>
</comment>
<sequence length="235" mass="27115">MSQVDTLLHKPGFMFAMGDTNRLQQRLARRMGQAYKRFRDSWGGLLLDPYLRDGGNYRYRRYSVFHWQHHALTVLPHEPHYQSSHYNRVHGGFNRHFRGWLPTTLANPVLKEVISWATQQFSRSPVELWRIQAHQFRIIARPDQQGKPTPEGIHKDGAEYILIMMMDRHNVDGGESRIYDNTMRPLAEGTLAQAGDLVLVNDHAVYHGVTAISPADPTQPAWRDVLVLTFHKALA</sequence>
<evidence type="ECO:0000313" key="2">
    <source>
        <dbReference type="Proteomes" id="UP000192491"/>
    </source>
</evidence>
<reference evidence="1 2" key="1">
    <citation type="submission" date="2017-01" db="EMBL/GenBank/DDBJ databases">
        <title>Novel large sulfur bacteria in the metagenomes of groundwater-fed chemosynthetic microbial mats in the Lake Huron basin.</title>
        <authorList>
            <person name="Sharrar A.M."/>
            <person name="Flood B.E."/>
            <person name="Bailey J.V."/>
            <person name="Jones D.S."/>
            <person name="Biddanda B."/>
            <person name="Ruberg S.A."/>
            <person name="Marcus D.N."/>
            <person name="Dick G.J."/>
        </authorList>
    </citation>
    <scope>NUCLEOTIDE SEQUENCE [LARGE SCALE GENOMIC DNA]</scope>
    <source>
        <strain evidence="1">A8</strain>
    </source>
</reference>
<evidence type="ECO:0008006" key="3">
    <source>
        <dbReference type="Google" id="ProtNLM"/>
    </source>
</evidence>
<dbReference type="EMBL" id="MTEJ01000171">
    <property type="protein sequence ID" value="OQX08573.1"/>
    <property type="molecule type" value="Genomic_DNA"/>
</dbReference>
<dbReference type="Pfam" id="PF10014">
    <property type="entry name" value="2OG-Fe_Oxy_2"/>
    <property type="match status" value="1"/>
</dbReference>
<dbReference type="AlphaFoldDB" id="A0A1Y1QLH0"/>
<dbReference type="GO" id="GO:0051213">
    <property type="term" value="F:dioxygenase activity"/>
    <property type="evidence" value="ECO:0007669"/>
    <property type="project" value="InterPro"/>
</dbReference>
<accession>A0A1Y1QLH0</accession>
<organism evidence="1 2">
    <name type="scientific">Thiothrix lacustris</name>
    <dbReference type="NCBI Taxonomy" id="525917"/>
    <lineage>
        <taxon>Bacteria</taxon>
        <taxon>Pseudomonadati</taxon>
        <taxon>Pseudomonadota</taxon>
        <taxon>Gammaproteobacteria</taxon>
        <taxon>Thiotrichales</taxon>
        <taxon>Thiotrichaceae</taxon>
        <taxon>Thiothrix</taxon>
    </lineage>
</organism>
<dbReference type="Proteomes" id="UP000192491">
    <property type="component" value="Unassembled WGS sequence"/>
</dbReference>
<dbReference type="STRING" id="1123401.GCA_000621325_01913"/>
<evidence type="ECO:0000313" key="1">
    <source>
        <dbReference type="EMBL" id="OQX08573.1"/>
    </source>
</evidence>
<name>A0A1Y1QLH0_9GAMM</name>
<dbReference type="InterPro" id="IPR018724">
    <property type="entry name" value="2OG-Fe_dioxygenase"/>
</dbReference>
<dbReference type="Gene3D" id="2.60.120.620">
    <property type="entry name" value="q2cbj1_9rhob like domain"/>
    <property type="match status" value="1"/>
</dbReference>
<protein>
    <recommendedName>
        <fullName evidence="3">2OG-Fe dioxygenase family protein</fullName>
    </recommendedName>
</protein>
<gene>
    <name evidence="1" type="ORF">BWK73_24975</name>
</gene>